<protein>
    <recommendedName>
        <fullName evidence="1">DUF4015 domain-containing protein</fullName>
    </recommendedName>
</protein>
<dbReference type="SUPFAM" id="SSF50939">
    <property type="entry name" value="Sialidases"/>
    <property type="match status" value="1"/>
</dbReference>
<evidence type="ECO:0000259" key="1">
    <source>
        <dbReference type="Pfam" id="PF13200"/>
    </source>
</evidence>
<gene>
    <name evidence="3" type="ORF">DYE49_11655</name>
    <name evidence="2" type="ORF">HNP77_001393</name>
</gene>
<sequence length="798" mass="91421">MKLSILKISLLSFAFTGGILFAQTKPLYQLPEHLPAKPDKKMPLLTGTDSGLYKVQSNGISDALWADGKVDQIYKTKDKWYFLTDKGIISSQDLKTFTECNNGLPFLTIKTYENKTKTLLKQAAILKDLSIDPLNSLTMVTATKDNVYLTRDGGESWKSIGSMSKNSSGMKAVAVASMPVYASDGSITSTQTIVFMSHPIYGMSWYDADSSSPKWHDVSAGFAAMPSLTQPDEIADILPVICKTKSGVAYCDIYLSQTFLPKLYMFDWKNKKAIKIYEGTEQCDTIDGLWLCGTDIWFSSMGQLNSYSLEKQELNDNTGKTKKWSWLLNSSGTNINAAYVPETISGLKFPLQLSELWLLKPDQSLSAYDGIADKKKAVYASAYQMRNMDGITKYRKILKDNKLNALVVDMKDDYGYLRFEPKSELLKQKGKVTGYKIDLNKFVEEYKKDGTYLIGRIVVFKDKNLSNYAKGKYAVWNYSTNSPWIGTRGMEDVLDEEGNPTGEQRMGYYDENWVDPYSEEVWEYNVEIAKELIERGFDEIQFDYIRFPTDGQNLGKASFRWKDAGMDKESALTSFLKYARENINAPIGIDIYGANGWYRTGARTGQDVELLSRYVDVICPMYYPSHFEQDFLEYKPVVERPYRIYFYGSYRNSVIGRNRVIIRPWIQAFYMRVRYDKAYYDKNYVLREIFGVRDGLDRGYMYWNNSGGYYEDISPDPLDTEVSPWVKDEADLQKRLPAFGSKTDKYDNISMNKDDILQKQRQTYEEILSILNTVLDQEWTETADTNKTNSTFLFVPLD</sequence>
<evidence type="ECO:0000313" key="3">
    <source>
        <dbReference type="EMBL" id="QOS41064.1"/>
    </source>
</evidence>
<evidence type="ECO:0000313" key="5">
    <source>
        <dbReference type="Proteomes" id="UP000593591"/>
    </source>
</evidence>
<dbReference type="EMBL" id="CP031517">
    <property type="protein sequence ID" value="QOS41064.1"/>
    <property type="molecule type" value="Genomic_DNA"/>
</dbReference>
<dbReference type="InterPro" id="IPR036278">
    <property type="entry name" value="Sialidase_sf"/>
</dbReference>
<accession>A0A840SDT1</accession>
<feature type="domain" description="DUF4015" evidence="1">
    <location>
        <begin position="377"/>
        <end position="709"/>
    </location>
</feature>
<dbReference type="InterPro" id="IPR017853">
    <property type="entry name" value="GH"/>
</dbReference>
<dbReference type="KEGG" id="trc:DYE49_11655"/>
<dbReference type="AlphaFoldDB" id="A0A840SDT1"/>
<name>A0A840SDT1_9SPIR</name>
<dbReference type="SUPFAM" id="SSF51445">
    <property type="entry name" value="(Trans)glycosidases"/>
    <property type="match status" value="1"/>
</dbReference>
<dbReference type="Proteomes" id="UP000593591">
    <property type="component" value="Chromosome"/>
</dbReference>
<dbReference type="Gene3D" id="3.20.20.80">
    <property type="entry name" value="Glycosidases"/>
    <property type="match status" value="1"/>
</dbReference>
<proteinExistence type="predicted"/>
<dbReference type="Proteomes" id="UP000578697">
    <property type="component" value="Unassembled WGS sequence"/>
</dbReference>
<dbReference type="EMBL" id="JACHFR010000002">
    <property type="protein sequence ID" value="MBB5219024.1"/>
    <property type="molecule type" value="Genomic_DNA"/>
</dbReference>
<dbReference type="Pfam" id="PF13200">
    <property type="entry name" value="DUF4015"/>
    <property type="match status" value="1"/>
</dbReference>
<keyword evidence="4" id="KW-1185">Reference proteome</keyword>
<evidence type="ECO:0000313" key="4">
    <source>
        <dbReference type="Proteomes" id="UP000578697"/>
    </source>
</evidence>
<reference evidence="2 4" key="2">
    <citation type="submission" date="2020-08" db="EMBL/GenBank/DDBJ databases">
        <title>Genomic Encyclopedia of Type Strains, Phase IV (KMG-IV): sequencing the most valuable type-strain genomes for metagenomic binning, comparative biology and taxonomic classification.</title>
        <authorList>
            <person name="Goeker M."/>
        </authorList>
    </citation>
    <scope>NUCLEOTIDE SEQUENCE [LARGE SCALE GENOMIC DNA]</scope>
    <source>
        <strain evidence="2 4">DSM 103679</strain>
    </source>
</reference>
<dbReference type="RefSeq" id="WP_184652461.1">
    <property type="nucleotide sequence ID" value="NZ_JACHFR010000002.1"/>
</dbReference>
<dbReference type="InterPro" id="IPR025275">
    <property type="entry name" value="DUF4015"/>
</dbReference>
<evidence type="ECO:0000313" key="2">
    <source>
        <dbReference type="EMBL" id="MBB5219024.1"/>
    </source>
</evidence>
<organism evidence="2 4">
    <name type="scientific">Treponema rectale</name>
    <dbReference type="NCBI Taxonomy" id="744512"/>
    <lineage>
        <taxon>Bacteria</taxon>
        <taxon>Pseudomonadati</taxon>
        <taxon>Spirochaetota</taxon>
        <taxon>Spirochaetia</taxon>
        <taxon>Spirochaetales</taxon>
        <taxon>Treponemataceae</taxon>
        <taxon>Treponema</taxon>
    </lineage>
</organism>
<reference evidence="3 5" key="1">
    <citation type="submission" date="2018-08" db="EMBL/GenBank/DDBJ databases">
        <title>The first complete genome of Treponema rectale (CHPAT), a commensal spirochete of the bovine rectum.</title>
        <authorList>
            <person name="Staton G.J."/>
            <person name="Clegg S.R."/>
            <person name="Carter S.D."/>
            <person name="Radford A.D."/>
            <person name="Darby A."/>
            <person name="Hall N."/>
            <person name="Birtles R.J."/>
            <person name="Evans N.J."/>
        </authorList>
    </citation>
    <scope>NUCLEOTIDE SEQUENCE [LARGE SCALE GENOMIC DNA]</scope>
    <source>
        <strain evidence="3 5">CHPA</strain>
    </source>
</reference>